<dbReference type="Pfam" id="PF01551">
    <property type="entry name" value="Peptidase_M23"/>
    <property type="match status" value="1"/>
</dbReference>
<feature type="region of interest" description="Disordered" evidence="2">
    <location>
        <begin position="36"/>
        <end position="59"/>
    </location>
</feature>
<dbReference type="InterPro" id="IPR050570">
    <property type="entry name" value="Cell_wall_metabolism_enzyme"/>
</dbReference>
<keyword evidence="1 3" id="KW-0732">Signal</keyword>
<dbReference type="CDD" id="cd12797">
    <property type="entry name" value="M23_peptidase"/>
    <property type="match status" value="1"/>
</dbReference>
<dbReference type="FunFam" id="2.70.70.10:FF:000006">
    <property type="entry name" value="M23 family peptidase"/>
    <property type="match status" value="1"/>
</dbReference>
<dbReference type="AlphaFoldDB" id="A0A6J4HP94"/>
<dbReference type="PANTHER" id="PTHR21666:SF289">
    <property type="entry name" value="L-ALA--D-GLU ENDOPEPTIDASE"/>
    <property type="match status" value="1"/>
</dbReference>
<evidence type="ECO:0000256" key="3">
    <source>
        <dbReference type="SAM" id="SignalP"/>
    </source>
</evidence>
<protein>
    <submittedName>
        <fullName evidence="5">Membrane proteins related to metalloendopeptidases</fullName>
    </submittedName>
</protein>
<feature type="domain" description="M23ase beta-sheet core" evidence="4">
    <location>
        <begin position="328"/>
        <end position="422"/>
    </location>
</feature>
<feature type="chain" id="PRO_5027045129" evidence="3">
    <location>
        <begin position="40"/>
        <end position="426"/>
    </location>
</feature>
<evidence type="ECO:0000256" key="1">
    <source>
        <dbReference type="ARBA" id="ARBA00022729"/>
    </source>
</evidence>
<evidence type="ECO:0000259" key="4">
    <source>
        <dbReference type="Pfam" id="PF01551"/>
    </source>
</evidence>
<evidence type="ECO:0000313" key="5">
    <source>
        <dbReference type="EMBL" id="CAA9229193.1"/>
    </source>
</evidence>
<gene>
    <name evidence="5" type="ORF">AVDCRST_MAG20-1143</name>
</gene>
<sequence>MDPTPPCPRSSSRARARAALVSLSVLVCATLTLPPAAGAAEPTAPPTTSTTTVPDEREQREQRQRLEEDLEAATTEERRLAGELAAAAAERDRLQLLLADVAQRAIGAAASLEAAEVALGRANGELAAARSRLAVTQRALRDGIDELKDQAVDSFIVGGQDEAIRALTDADDMRELGAASTYRDIVLERQDAIVDRVERLKVERVRNERAAERAKEAADEAVLAAGQRRSAVEAEQLELEVLEDANALAVVNHATLLNDVQARKARYEIELAALVELSRSLNEALAARQVGQVVAPAAQGRFVLPIPTARMSSSFGPRIHPIFGTSRLHAGMDLAAPTGTPIRAAAPGVVVTAGWLGGYGNAVVVDHAGGLSTLYAHQSALAVTVGQVVAAGDVVGRVGSTGNSTGPHLHFEVRVLGAPVDPVNYL</sequence>
<dbReference type="Gene3D" id="2.70.70.10">
    <property type="entry name" value="Glucose Permease (Domain IIA)"/>
    <property type="match status" value="1"/>
</dbReference>
<dbReference type="SUPFAM" id="SSF51261">
    <property type="entry name" value="Duplicated hybrid motif"/>
    <property type="match status" value="1"/>
</dbReference>
<proteinExistence type="predicted"/>
<dbReference type="InterPro" id="IPR016047">
    <property type="entry name" value="M23ase_b-sheet_dom"/>
</dbReference>
<dbReference type="GO" id="GO:0004222">
    <property type="term" value="F:metalloendopeptidase activity"/>
    <property type="evidence" value="ECO:0007669"/>
    <property type="project" value="TreeGrafter"/>
</dbReference>
<name>A0A6J4HP94_9ACTN</name>
<dbReference type="PANTHER" id="PTHR21666">
    <property type="entry name" value="PEPTIDASE-RELATED"/>
    <property type="match status" value="1"/>
</dbReference>
<organism evidence="5">
    <name type="scientific">uncultured Acidimicrobiales bacterium</name>
    <dbReference type="NCBI Taxonomy" id="310071"/>
    <lineage>
        <taxon>Bacteria</taxon>
        <taxon>Bacillati</taxon>
        <taxon>Actinomycetota</taxon>
        <taxon>Acidimicrobiia</taxon>
        <taxon>Acidimicrobiales</taxon>
        <taxon>environmental samples</taxon>
    </lineage>
</organism>
<evidence type="ECO:0000256" key="2">
    <source>
        <dbReference type="SAM" id="MobiDB-lite"/>
    </source>
</evidence>
<dbReference type="InterPro" id="IPR011055">
    <property type="entry name" value="Dup_hybrid_motif"/>
</dbReference>
<accession>A0A6J4HP94</accession>
<dbReference type="EMBL" id="CADCSY010000046">
    <property type="protein sequence ID" value="CAA9229193.1"/>
    <property type="molecule type" value="Genomic_DNA"/>
</dbReference>
<feature type="compositionally biased region" description="Low complexity" evidence="2">
    <location>
        <begin position="36"/>
        <end position="53"/>
    </location>
</feature>
<feature type="signal peptide" evidence="3">
    <location>
        <begin position="1"/>
        <end position="39"/>
    </location>
</feature>
<reference evidence="5" key="1">
    <citation type="submission" date="2020-02" db="EMBL/GenBank/DDBJ databases">
        <authorList>
            <person name="Meier V. D."/>
        </authorList>
    </citation>
    <scope>NUCLEOTIDE SEQUENCE</scope>
    <source>
        <strain evidence="5">AVDCRST_MAG20</strain>
    </source>
</reference>